<gene>
    <name evidence="1" type="ORF">L861_14030</name>
</gene>
<evidence type="ECO:0000313" key="1">
    <source>
        <dbReference type="EMBL" id="EPC00388.1"/>
    </source>
</evidence>
<proteinExistence type="predicted"/>
<name>S2KJ85_LITA3</name>
<organism evidence="1 2">
    <name type="scientific">Litchfieldella anticariensis (strain DSM 16096 / CECT 5854 / CIP 108499 / LMG 22089 / FP35)</name>
    <name type="common">Halomonas anticariensis</name>
    <dbReference type="NCBI Taxonomy" id="1121939"/>
    <lineage>
        <taxon>Bacteria</taxon>
        <taxon>Pseudomonadati</taxon>
        <taxon>Pseudomonadota</taxon>
        <taxon>Gammaproteobacteria</taxon>
        <taxon>Oceanospirillales</taxon>
        <taxon>Halomonadaceae</taxon>
        <taxon>Litchfieldella</taxon>
    </lineage>
</organism>
<comment type="caution">
    <text evidence="1">The sequence shown here is derived from an EMBL/GenBank/DDBJ whole genome shotgun (WGS) entry which is preliminary data.</text>
</comment>
<dbReference type="EMBL" id="ASTJ01000041">
    <property type="protein sequence ID" value="EPC00388.1"/>
    <property type="molecule type" value="Genomic_DNA"/>
</dbReference>
<dbReference type="AlphaFoldDB" id="S2KJ85"/>
<evidence type="ECO:0000313" key="2">
    <source>
        <dbReference type="Proteomes" id="UP000014463"/>
    </source>
</evidence>
<keyword evidence="2" id="KW-1185">Reference proteome</keyword>
<sequence length="66" mass="7126">MVRAGGARSRPGRDDDLLVGLVGHVVGGDLNCRILLTERVGETQRVVTALSAIERVVKDELGIIFR</sequence>
<protein>
    <submittedName>
        <fullName evidence="1">Uncharacterized protein</fullName>
    </submittedName>
</protein>
<dbReference type="Proteomes" id="UP000014463">
    <property type="component" value="Unassembled WGS sequence"/>
</dbReference>
<accession>S2KJ85</accession>
<reference evidence="1 2" key="1">
    <citation type="journal article" date="2013" name="Genome Announc.">
        <title>Draft genome sequence of the moderately halophilic gammaproteobacterium Halomonas anticariensis FP35.</title>
        <authorList>
            <person name="Tahrioui A."/>
            <person name="Quesada E."/>
            <person name="Llamas I."/>
        </authorList>
    </citation>
    <scope>NUCLEOTIDE SEQUENCE [LARGE SCALE GENOMIC DNA]</scope>
    <source>
        <strain evidence="2">DSM 16096 / CECT 5854 / LMG 22089 / FP35</strain>
    </source>
</reference>